<feature type="domain" description="Thioredoxin" evidence="2">
    <location>
        <begin position="30"/>
        <end position="155"/>
    </location>
</feature>
<protein>
    <submittedName>
        <fullName evidence="3">Thioredoxin-like</fullName>
    </submittedName>
</protein>
<evidence type="ECO:0000259" key="2">
    <source>
        <dbReference type="PROSITE" id="PS51352"/>
    </source>
</evidence>
<dbReference type="PROSITE" id="PS51352">
    <property type="entry name" value="THIOREDOXIN_2"/>
    <property type="match status" value="1"/>
</dbReference>
<dbReference type="GO" id="GO:0045454">
    <property type="term" value="P:cell redox homeostasis"/>
    <property type="evidence" value="ECO:0007669"/>
    <property type="project" value="TreeGrafter"/>
</dbReference>
<dbReference type="EMBL" id="FNBN01000004">
    <property type="protein sequence ID" value="SDG36294.1"/>
    <property type="molecule type" value="Genomic_DNA"/>
</dbReference>
<sequence length="170" mass="19418">MQKYLLLPIVVMMCAIGMAHAQEKTYLDLQHIYDPAADAAADLLKAEKQAAATNKHVLIQIGGNWCIWCKRFYKFVHEDSTLNALEEKNYVVYHLNYSKENKNLPLLKQLGYPQRFGFPVLVILDAKGNRLHTQNSGLLESADTYDKEKVADMLKQWAPDALNPAYYTNQ</sequence>
<dbReference type="PANTHER" id="PTHR32234:SF0">
    <property type="entry name" value="THIOL:DISULFIDE INTERCHANGE PROTEIN DSBD"/>
    <property type="match status" value="1"/>
</dbReference>
<dbReference type="OrthoDB" id="195735at2"/>
<dbReference type="GO" id="GO:0015035">
    <property type="term" value="F:protein-disulfide reductase activity"/>
    <property type="evidence" value="ECO:0007669"/>
    <property type="project" value="TreeGrafter"/>
</dbReference>
<evidence type="ECO:0000256" key="1">
    <source>
        <dbReference type="SAM" id="SignalP"/>
    </source>
</evidence>
<feature type="chain" id="PRO_5011557485" evidence="1">
    <location>
        <begin position="22"/>
        <end position="170"/>
    </location>
</feature>
<dbReference type="Gene3D" id="3.40.30.10">
    <property type="entry name" value="Glutaredoxin"/>
    <property type="match status" value="1"/>
</dbReference>
<dbReference type="Proteomes" id="UP000199045">
    <property type="component" value="Unassembled WGS sequence"/>
</dbReference>
<feature type="signal peptide" evidence="1">
    <location>
        <begin position="1"/>
        <end position="21"/>
    </location>
</feature>
<dbReference type="InterPro" id="IPR036249">
    <property type="entry name" value="Thioredoxin-like_sf"/>
</dbReference>
<accession>A0A1G7TMP8</accession>
<keyword evidence="1" id="KW-0732">Signal</keyword>
<organism evidence="3 4">
    <name type="scientific">Chitinophaga filiformis</name>
    <name type="common">Myxococcus filiformis</name>
    <name type="synonym">Flexibacter filiformis</name>
    <dbReference type="NCBI Taxonomy" id="104663"/>
    <lineage>
        <taxon>Bacteria</taxon>
        <taxon>Pseudomonadati</taxon>
        <taxon>Bacteroidota</taxon>
        <taxon>Chitinophagia</taxon>
        <taxon>Chitinophagales</taxon>
        <taxon>Chitinophagaceae</taxon>
        <taxon>Chitinophaga</taxon>
    </lineage>
</organism>
<gene>
    <name evidence="3" type="ORF">SAMN04488121_1043</name>
</gene>
<dbReference type="SUPFAM" id="SSF52833">
    <property type="entry name" value="Thioredoxin-like"/>
    <property type="match status" value="1"/>
</dbReference>
<dbReference type="InterPro" id="IPR013766">
    <property type="entry name" value="Thioredoxin_domain"/>
</dbReference>
<name>A0A1G7TMP8_CHIFI</name>
<dbReference type="PANTHER" id="PTHR32234">
    <property type="entry name" value="THIOL:DISULFIDE INTERCHANGE PROTEIN DSBD"/>
    <property type="match status" value="1"/>
</dbReference>
<dbReference type="RefSeq" id="WP_089834201.1">
    <property type="nucleotide sequence ID" value="NZ_FNBN01000004.1"/>
</dbReference>
<proteinExistence type="predicted"/>
<evidence type="ECO:0000313" key="3">
    <source>
        <dbReference type="EMBL" id="SDG36294.1"/>
    </source>
</evidence>
<evidence type="ECO:0000313" key="4">
    <source>
        <dbReference type="Proteomes" id="UP000199045"/>
    </source>
</evidence>
<dbReference type="AlphaFoldDB" id="A0A1G7TMP8"/>
<dbReference type="Pfam" id="PF13899">
    <property type="entry name" value="Thioredoxin_7"/>
    <property type="match status" value="1"/>
</dbReference>
<reference evidence="3 4" key="1">
    <citation type="submission" date="2016-10" db="EMBL/GenBank/DDBJ databases">
        <authorList>
            <person name="de Groot N.N."/>
        </authorList>
    </citation>
    <scope>NUCLEOTIDE SEQUENCE [LARGE SCALE GENOMIC DNA]</scope>
    <source>
        <strain evidence="3 4">DSM 527</strain>
    </source>
</reference>
<dbReference type="STRING" id="104663.SAMN04488121_1043"/>